<comment type="caution">
    <text evidence="1">The sequence shown here is derived from an EMBL/GenBank/DDBJ whole genome shotgun (WGS) entry which is preliminary data.</text>
</comment>
<organism evidence="1 2">
    <name type="scientific">Eumeta variegata</name>
    <name type="common">Bagworm moth</name>
    <name type="synonym">Eumeta japonica</name>
    <dbReference type="NCBI Taxonomy" id="151549"/>
    <lineage>
        <taxon>Eukaryota</taxon>
        <taxon>Metazoa</taxon>
        <taxon>Ecdysozoa</taxon>
        <taxon>Arthropoda</taxon>
        <taxon>Hexapoda</taxon>
        <taxon>Insecta</taxon>
        <taxon>Pterygota</taxon>
        <taxon>Neoptera</taxon>
        <taxon>Endopterygota</taxon>
        <taxon>Lepidoptera</taxon>
        <taxon>Glossata</taxon>
        <taxon>Ditrysia</taxon>
        <taxon>Tineoidea</taxon>
        <taxon>Psychidae</taxon>
        <taxon>Oiketicinae</taxon>
        <taxon>Eumeta</taxon>
    </lineage>
</organism>
<name>A0A4C1SWJ3_EUMVA</name>
<reference evidence="1 2" key="1">
    <citation type="journal article" date="2019" name="Commun. Biol.">
        <title>The bagworm genome reveals a unique fibroin gene that provides high tensile strength.</title>
        <authorList>
            <person name="Kono N."/>
            <person name="Nakamura H."/>
            <person name="Ohtoshi R."/>
            <person name="Tomita M."/>
            <person name="Numata K."/>
            <person name="Arakawa K."/>
        </authorList>
    </citation>
    <scope>NUCLEOTIDE SEQUENCE [LARGE SCALE GENOMIC DNA]</scope>
</reference>
<dbReference type="Proteomes" id="UP000299102">
    <property type="component" value="Unassembled WGS sequence"/>
</dbReference>
<protein>
    <submittedName>
        <fullName evidence="1">Protein anachronism</fullName>
    </submittedName>
</protein>
<sequence>MCPQINDIRNRISNAIQNVNSEENQEQHPLHEMAAYPTCNSETTESSWLQDNNITIQFSQSLFEQRKDLNLDSAILRLYKVNPNNTNDQKIANTGKSEEIPKLDNDEMPDDDTAKLKRCAQPNMDAQIRVTVSIVQQTRRNKRGVYERKKRICNTVMMNVSQTGWVEIDIKRAIYIWEETAKQLQQTQQNRSPVLVGWLMIEVHDEEQPLKPGLFFKPPNCNQAETLRTCGRNRTCDLVSIGQLFYPLSHRGAQPLSSLRSPYSISSKL</sequence>
<keyword evidence="2" id="KW-1185">Reference proteome</keyword>
<evidence type="ECO:0000313" key="2">
    <source>
        <dbReference type="Proteomes" id="UP000299102"/>
    </source>
</evidence>
<dbReference type="AlphaFoldDB" id="A0A4C1SWJ3"/>
<evidence type="ECO:0000313" key="1">
    <source>
        <dbReference type="EMBL" id="GBP06549.1"/>
    </source>
</evidence>
<proteinExistence type="predicted"/>
<dbReference type="OrthoDB" id="6287506at2759"/>
<accession>A0A4C1SWJ3</accession>
<dbReference type="EMBL" id="BGZK01004053">
    <property type="protein sequence ID" value="GBP06549.1"/>
    <property type="molecule type" value="Genomic_DNA"/>
</dbReference>
<gene>
    <name evidence="1" type="primary">ana</name>
    <name evidence="1" type="ORF">EVAR_101596_1</name>
</gene>